<dbReference type="GO" id="GO:2000045">
    <property type="term" value="P:regulation of G1/S transition of mitotic cell cycle"/>
    <property type="evidence" value="ECO:0007669"/>
    <property type="project" value="TreeGrafter"/>
</dbReference>
<dbReference type="SUPFAM" id="SSF48403">
    <property type="entry name" value="Ankyrin repeat"/>
    <property type="match status" value="1"/>
</dbReference>
<keyword evidence="2 3" id="KW-0040">ANK repeat</keyword>
<evidence type="ECO:0000313" key="5">
    <source>
        <dbReference type="EMBL" id="KAI7804384.1"/>
    </source>
</evidence>
<dbReference type="PANTHER" id="PTHR24201:SF8">
    <property type="entry name" value="CYCLIN-DEPENDENT KINASE 4 INHIBITOR B"/>
    <property type="match status" value="1"/>
</dbReference>
<evidence type="ECO:0000313" key="6">
    <source>
        <dbReference type="Proteomes" id="UP001059041"/>
    </source>
</evidence>
<reference evidence="5" key="1">
    <citation type="submission" date="2021-02" db="EMBL/GenBank/DDBJ databases">
        <title>Comparative genomics reveals that relaxation of natural selection precedes convergent phenotypic evolution of cavefish.</title>
        <authorList>
            <person name="Peng Z."/>
        </authorList>
    </citation>
    <scope>NUCLEOTIDE SEQUENCE</scope>
    <source>
        <tissue evidence="5">Muscle</tissue>
    </source>
</reference>
<dbReference type="InterPro" id="IPR050776">
    <property type="entry name" value="Ank_Repeat/CDKN_Inhibitor"/>
</dbReference>
<feature type="region of interest" description="Disordered" evidence="4">
    <location>
        <begin position="338"/>
        <end position="363"/>
    </location>
</feature>
<dbReference type="AlphaFoldDB" id="A0A9W7TXN3"/>
<feature type="repeat" description="ANK" evidence="3">
    <location>
        <begin position="94"/>
        <end position="130"/>
    </location>
</feature>
<evidence type="ECO:0000256" key="3">
    <source>
        <dbReference type="PROSITE-ProRule" id="PRU00023"/>
    </source>
</evidence>
<dbReference type="PROSITE" id="PS50297">
    <property type="entry name" value="ANK_REP_REGION"/>
    <property type="match status" value="1"/>
</dbReference>
<evidence type="ECO:0000256" key="2">
    <source>
        <dbReference type="ARBA" id="ARBA00023043"/>
    </source>
</evidence>
<dbReference type="Gene3D" id="1.25.40.20">
    <property type="entry name" value="Ankyrin repeat-containing domain"/>
    <property type="match status" value="2"/>
</dbReference>
<dbReference type="GO" id="GO:0008285">
    <property type="term" value="P:negative regulation of cell population proliferation"/>
    <property type="evidence" value="ECO:0007669"/>
    <property type="project" value="TreeGrafter"/>
</dbReference>
<proteinExistence type="predicted"/>
<dbReference type="GO" id="GO:0005634">
    <property type="term" value="C:nucleus"/>
    <property type="evidence" value="ECO:0007669"/>
    <property type="project" value="TreeGrafter"/>
</dbReference>
<dbReference type="SMART" id="SM00248">
    <property type="entry name" value="ANK"/>
    <property type="match status" value="3"/>
</dbReference>
<accession>A0A9W7TXN3</accession>
<evidence type="ECO:0000256" key="1">
    <source>
        <dbReference type="ARBA" id="ARBA00022737"/>
    </source>
</evidence>
<feature type="repeat" description="ANK" evidence="3">
    <location>
        <begin position="131"/>
        <end position="163"/>
    </location>
</feature>
<gene>
    <name evidence="5" type="ORF">IRJ41_008049</name>
</gene>
<comment type="caution">
    <text evidence="5">The sequence shown here is derived from an EMBL/GenBank/DDBJ whole genome shotgun (WGS) entry which is preliminary data.</text>
</comment>
<dbReference type="GO" id="GO:0019901">
    <property type="term" value="F:protein kinase binding"/>
    <property type="evidence" value="ECO:0007669"/>
    <property type="project" value="TreeGrafter"/>
</dbReference>
<dbReference type="GO" id="GO:0005737">
    <property type="term" value="C:cytoplasm"/>
    <property type="evidence" value="ECO:0007669"/>
    <property type="project" value="TreeGrafter"/>
</dbReference>
<dbReference type="InterPro" id="IPR002110">
    <property type="entry name" value="Ankyrin_rpt"/>
</dbReference>
<feature type="compositionally biased region" description="Basic and acidic residues" evidence="4">
    <location>
        <begin position="339"/>
        <end position="363"/>
    </location>
</feature>
<dbReference type="PROSITE" id="PS50088">
    <property type="entry name" value="ANK_REPEAT"/>
    <property type="match status" value="2"/>
</dbReference>
<dbReference type="OrthoDB" id="5406014at2759"/>
<keyword evidence="6" id="KW-1185">Reference proteome</keyword>
<name>A0A9W7TXN3_TRIRA</name>
<evidence type="ECO:0000256" key="4">
    <source>
        <dbReference type="SAM" id="MobiDB-lite"/>
    </source>
</evidence>
<feature type="region of interest" description="Disordered" evidence="4">
    <location>
        <begin position="375"/>
        <end position="400"/>
    </location>
</feature>
<sequence length="542" mass="60926">MTVSIATHRALWYKTHTLSQMRFRNSEQPRRQAQQTHSHPQTPSTSPMMLRPKDLCQGSGTKTFLEAMQSGKVHLARFVLDALDGRIINSKAEGGRTLLMHAVCIQDNATRSKFTHLLLEKGADVNVPDDQGRTALSLTCELGYLDAVKLLVQFNADPELIDTWGNSALMYAACGGHDHVLEFLVRAFKKLGLRLDRINHAGHSAVQVADFFGHNQCVQALSSCGKKAVSLTDSSGEPAEDLRWPNRLPMQVLEKFSRAKAQSKKEEAFPALFQRQLRVGESNSLRIRFRRPPPSSTESMVTNHCQALNKMSERRPAEDRQELLFTSKQIHNSVLKETGGGRRMDFTSERCPPVKHDGDEKPLWGKAKSFNLDLKSSRKQSYQGDDPETGRSASRFKRASLQEEKPLVAKFYSQINANKKERSEGLETQHNGDVKCRRDISKKLGRRNKLLLGREELEPERLKGESSGGLGGLGSRLLRRFTAPEFLRHIRESDAGQKKGKMSRSETFPLTHTHQRVNGQPSVDSISAVRCEFENHSALFHS</sequence>
<dbReference type="Pfam" id="PF12796">
    <property type="entry name" value="Ank_2"/>
    <property type="match status" value="1"/>
</dbReference>
<keyword evidence="1" id="KW-0677">Repeat</keyword>
<organism evidence="5 6">
    <name type="scientific">Triplophysa rosa</name>
    <name type="common">Cave loach</name>
    <dbReference type="NCBI Taxonomy" id="992332"/>
    <lineage>
        <taxon>Eukaryota</taxon>
        <taxon>Metazoa</taxon>
        <taxon>Chordata</taxon>
        <taxon>Craniata</taxon>
        <taxon>Vertebrata</taxon>
        <taxon>Euteleostomi</taxon>
        <taxon>Actinopterygii</taxon>
        <taxon>Neopterygii</taxon>
        <taxon>Teleostei</taxon>
        <taxon>Ostariophysi</taxon>
        <taxon>Cypriniformes</taxon>
        <taxon>Nemacheilidae</taxon>
        <taxon>Triplophysa</taxon>
    </lineage>
</organism>
<dbReference type="EMBL" id="JAFHDT010000010">
    <property type="protein sequence ID" value="KAI7804384.1"/>
    <property type="molecule type" value="Genomic_DNA"/>
</dbReference>
<feature type="compositionally biased region" description="Polar residues" evidence="4">
    <location>
        <begin position="31"/>
        <end position="47"/>
    </location>
</feature>
<dbReference type="Proteomes" id="UP001059041">
    <property type="component" value="Linkage Group LG10"/>
</dbReference>
<dbReference type="PANTHER" id="PTHR24201">
    <property type="entry name" value="ANK_REP_REGION DOMAIN-CONTAINING PROTEIN"/>
    <property type="match status" value="1"/>
</dbReference>
<dbReference type="InterPro" id="IPR036770">
    <property type="entry name" value="Ankyrin_rpt-contain_sf"/>
</dbReference>
<dbReference type="GO" id="GO:0004861">
    <property type="term" value="F:cyclin-dependent protein serine/threonine kinase inhibitor activity"/>
    <property type="evidence" value="ECO:0007669"/>
    <property type="project" value="TreeGrafter"/>
</dbReference>
<feature type="region of interest" description="Disordered" evidence="4">
    <location>
        <begin position="24"/>
        <end position="52"/>
    </location>
</feature>
<protein>
    <submittedName>
        <fullName evidence="5">Ankyrin repeat domain-containing protein 63</fullName>
    </submittedName>
</protein>